<dbReference type="InterPro" id="IPR041624">
    <property type="entry name" value="RGI_lyase"/>
</dbReference>
<evidence type="ECO:0000259" key="3">
    <source>
        <dbReference type="Pfam" id="PF21348"/>
    </source>
</evidence>
<evidence type="ECO:0000256" key="1">
    <source>
        <dbReference type="SAM" id="SignalP"/>
    </source>
</evidence>
<comment type="caution">
    <text evidence="4">The sequence shown here is derived from an EMBL/GenBank/DDBJ whole genome shotgun (WGS) entry which is preliminary data.</text>
</comment>
<protein>
    <recommendedName>
        <fullName evidence="6">Rhamnogalacturonan I lyase beta-sheet domain-containing protein</fullName>
    </recommendedName>
</protein>
<dbReference type="EMBL" id="JBBMFD010000007">
    <property type="protein sequence ID" value="MEQ2440409.1"/>
    <property type="molecule type" value="Genomic_DNA"/>
</dbReference>
<feature type="domain" description="Rhamnogalacturonan I lyase beta-sheet" evidence="2">
    <location>
        <begin position="39"/>
        <end position="114"/>
    </location>
</feature>
<keyword evidence="1" id="KW-0732">Signal</keyword>
<dbReference type="SUPFAM" id="SSF69318">
    <property type="entry name" value="Integrin alpha N-terminal domain"/>
    <property type="match status" value="1"/>
</dbReference>
<feature type="domain" description="Rhamnogalacturonan lyase family 11 C-terminal" evidence="3">
    <location>
        <begin position="662"/>
        <end position="872"/>
    </location>
</feature>
<dbReference type="PANTHER" id="PTHR43118">
    <property type="entry name" value="RHAMNOGALACTURONAN LYASE (EUROFUNG)"/>
    <property type="match status" value="1"/>
</dbReference>
<feature type="signal peptide" evidence="1">
    <location>
        <begin position="1"/>
        <end position="30"/>
    </location>
</feature>
<proteinExistence type="predicted"/>
<feature type="domain" description="Rhamnogalacturonan lyase family 11 C-terminal" evidence="3">
    <location>
        <begin position="244"/>
        <end position="345"/>
    </location>
</feature>
<reference evidence="4 5" key="1">
    <citation type="submission" date="2024-03" db="EMBL/GenBank/DDBJ databases">
        <title>Human intestinal bacterial collection.</title>
        <authorList>
            <person name="Pauvert C."/>
            <person name="Hitch T.C.A."/>
            <person name="Clavel T."/>
        </authorList>
    </citation>
    <scope>NUCLEOTIDE SEQUENCE [LARGE SCALE GENOMIC DNA]</scope>
    <source>
        <strain evidence="4 5">CLA-JM-H44</strain>
    </source>
</reference>
<dbReference type="Pfam" id="PF18370">
    <property type="entry name" value="RGI_lyase"/>
    <property type="match status" value="1"/>
</dbReference>
<dbReference type="PANTHER" id="PTHR43118:SF1">
    <property type="entry name" value="RHAMNOGALACTURONAN LYASE (EUROFUNG)"/>
    <property type="match status" value="1"/>
</dbReference>
<evidence type="ECO:0000313" key="4">
    <source>
        <dbReference type="EMBL" id="MEQ2440409.1"/>
    </source>
</evidence>
<dbReference type="InterPro" id="IPR049366">
    <property type="entry name" value="RGL11_C"/>
</dbReference>
<dbReference type="InterPro" id="IPR013783">
    <property type="entry name" value="Ig-like_fold"/>
</dbReference>
<feature type="chain" id="PRO_5046200030" description="Rhamnogalacturonan I lyase beta-sheet domain-containing protein" evidence="1">
    <location>
        <begin position="31"/>
        <end position="1103"/>
    </location>
</feature>
<keyword evidence="5" id="KW-1185">Reference proteome</keyword>
<dbReference type="InterPro" id="IPR034641">
    <property type="entry name" value="RGL11"/>
</dbReference>
<evidence type="ECO:0008006" key="6">
    <source>
        <dbReference type="Google" id="ProtNLM"/>
    </source>
</evidence>
<dbReference type="Gene3D" id="2.60.40.10">
    <property type="entry name" value="Immunoglobulins"/>
    <property type="match status" value="1"/>
</dbReference>
<evidence type="ECO:0000259" key="2">
    <source>
        <dbReference type="Pfam" id="PF18370"/>
    </source>
</evidence>
<gene>
    <name evidence="4" type="ORF">WMO26_06165</name>
</gene>
<feature type="domain" description="Rhamnogalacturonan lyase family 11 C-terminal" evidence="3">
    <location>
        <begin position="517"/>
        <end position="628"/>
    </location>
</feature>
<dbReference type="RefSeq" id="WP_349218953.1">
    <property type="nucleotide sequence ID" value="NZ_JBBMFD010000007.1"/>
</dbReference>
<sequence length="1103" mass="119982">MSKRRPIVKAISLLAAATMMATVTAGAVSAAPGDSSPVRQMEFLDRGLVTMQKADGIYMSWRFLGTDPDDVSFNIYRDGEKIATVSDCTNYTDPDGDEYSEYAVSAIIDGVEGPAEGATLPMLAQNGSANGNYIELKLENPGPRASIQFRNARADLYAATGKYYYMPVDLNRLNQMQTVVKNYNEGRITKEAYDAAVAEFRDYTNKLGLDETGGDGPTLRELGYTEEGVTPLRTDAEGKLMYRTATYTSNDMSTADLDGDGQYELIVKWDPSDSRDSMISYETSAPCVIDAYDIVDGQAVLMWRIDMGYNIRAGAHDTQMQVYDFDGDGKGEIILRTADGTTSGTVTDGVYTPAYVVGNQDAANIEQYLIQGNAEKVNALTTNILKNYSIVWEDPVYNNNAGEAGQDGYITTGAYSGNFMDQTWCKVFCYGPATGPGDEYVTAFDGETGKILDSIPYQFAITEDMWGITPYCRRSAGCSGKIQESDKAHIAADPTYVPQYFWVENDNANDIGNNYMMFNDSTGNRAGRFLGAVATLDGETPSALIVRGYYARTTIAAYTIKDDKLVPTATFDSSEYENHLDYECRGNHNMGAADVDNDGMDEVIYGSMAWDLDGNKLVPKYVVGVSMPDTQKAPASGTVMDPKAGYNEDGSIKEGYRFSYNYHGDAIHILPMDKTNRMVVMTPHEDSGDAVRGWAASMDVHDATTGEVLAMSWRSGDQGRGAAGNVDPWNPDTIVATGNISINLKTGQKSSVSAGSNGLIYWTGSLVTQILNSTIDQVGANNKTERVMSFNGASFNNGSKTNPGLQADLFGDWREELVLRSGADTIRIYTTNMPTQYKIRTLMHDPAYRNGVATQNTAYNQCPHPGFFLGYEGDVTEVNKVNGSIIPNSDPIIATGKRDDISIVTPENKLPTTAAASALAYKPNEKITITVNAPAGMEKVWLVNEWGGGLAANTTVAKEADRDIWTFEFTLGTKGDRTLTVMADGLRQCEVSFTVTNESVAPPAQEAPQAISAKGKAVVKVNEPFEVTIKTNQAVSFVRLFNESGMGLAPISLTYEDNADGTRTWTYTTNVGSIGTRTLNVRVAGADRVYEATDVNYTVRITR</sequence>
<dbReference type="Pfam" id="PF21348">
    <property type="entry name" value="RGL11_C"/>
    <property type="match status" value="3"/>
</dbReference>
<dbReference type="Proteomes" id="UP001489509">
    <property type="component" value="Unassembled WGS sequence"/>
</dbReference>
<accession>A0ABV1DZB8</accession>
<evidence type="ECO:0000313" key="5">
    <source>
        <dbReference type="Proteomes" id="UP001489509"/>
    </source>
</evidence>
<organism evidence="4 5">
    <name type="scientific">Solibaculum intestinale</name>
    <dbReference type="NCBI Taxonomy" id="3133165"/>
    <lineage>
        <taxon>Bacteria</taxon>
        <taxon>Bacillati</taxon>
        <taxon>Bacillota</taxon>
        <taxon>Clostridia</taxon>
        <taxon>Eubacteriales</taxon>
        <taxon>Oscillospiraceae</taxon>
        <taxon>Solibaculum</taxon>
    </lineage>
</organism>
<dbReference type="InterPro" id="IPR028994">
    <property type="entry name" value="Integrin_alpha_N"/>
</dbReference>
<name>A0ABV1DZB8_9FIRM</name>